<keyword evidence="2" id="KW-1185">Reference proteome</keyword>
<reference evidence="1" key="1">
    <citation type="thesis" date="2021" institute="BYU ScholarsArchive" country="Provo, UT, USA">
        <title>Applications of and Algorithms for Genome Assembly and Genomic Analyses with an Emphasis on Marine Teleosts.</title>
        <authorList>
            <person name="Pickett B.D."/>
        </authorList>
    </citation>
    <scope>NUCLEOTIDE SEQUENCE</scope>
    <source>
        <strain evidence="1">HI-2016</strain>
    </source>
</reference>
<proteinExistence type="predicted"/>
<accession>A0A8T2PXK6</accession>
<sequence length="130" mass="13927">MSEYIPVFTDPCSLPPHHIMSDASRKLVCRHVQTLCQKASHRDAHVSSPPFGQWGICSVYTGDTNVGVEGLAQGPNSNGVLAAARLGLGPPTSRQCDSILAALLIQGGRDHVAPHAGQLDVHSLHRLRYT</sequence>
<organism evidence="1 2">
    <name type="scientific">Albula glossodonta</name>
    <name type="common">roundjaw bonefish</name>
    <dbReference type="NCBI Taxonomy" id="121402"/>
    <lineage>
        <taxon>Eukaryota</taxon>
        <taxon>Metazoa</taxon>
        <taxon>Chordata</taxon>
        <taxon>Craniata</taxon>
        <taxon>Vertebrata</taxon>
        <taxon>Euteleostomi</taxon>
        <taxon>Actinopterygii</taxon>
        <taxon>Neopterygii</taxon>
        <taxon>Teleostei</taxon>
        <taxon>Albuliformes</taxon>
        <taxon>Albulidae</taxon>
        <taxon>Albula</taxon>
    </lineage>
</organism>
<evidence type="ECO:0000313" key="1">
    <source>
        <dbReference type="EMBL" id="KAG9355946.1"/>
    </source>
</evidence>
<comment type="caution">
    <text evidence="1">The sequence shown here is derived from an EMBL/GenBank/DDBJ whole genome shotgun (WGS) entry which is preliminary data.</text>
</comment>
<gene>
    <name evidence="1" type="ORF">JZ751_000790</name>
</gene>
<dbReference type="Proteomes" id="UP000824540">
    <property type="component" value="Unassembled WGS sequence"/>
</dbReference>
<evidence type="ECO:0000313" key="2">
    <source>
        <dbReference type="Proteomes" id="UP000824540"/>
    </source>
</evidence>
<protein>
    <submittedName>
        <fullName evidence="1">Uncharacterized protein</fullName>
    </submittedName>
</protein>
<dbReference type="AlphaFoldDB" id="A0A8T2PXK6"/>
<name>A0A8T2PXK6_9TELE</name>
<dbReference type="EMBL" id="JAFBMS010000001">
    <property type="protein sequence ID" value="KAG9355946.1"/>
    <property type="molecule type" value="Genomic_DNA"/>
</dbReference>